<evidence type="ECO:0008006" key="3">
    <source>
        <dbReference type="Google" id="ProtNLM"/>
    </source>
</evidence>
<evidence type="ECO:0000313" key="2">
    <source>
        <dbReference type="Proteomes" id="UP001322138"/>
    </source>
</evidence>
<reference evidence="1 2" key="1">
    <citation type="journal article" date="2023" name="bioRxiv">
        <title>High-quality genome assemblies of four members of thePodospora anserinaspecies complex.</title>
        <authorList>
            <person name="Ament-Velasquez S.L."/>
            <person name="Vogan A.A."/>
            <person name="Wallerman O."/>
            <person name="Hartmann F."/>
            <person name="Gautier V."/>
            <person name="Silar P."/>
            <person name="Giraud T."/>
            <person name="Johannesson H."/>
        </authorList>
    </citation>
    <scope>NUCLEOTIDE SEQUENCE [LARGE SCALE GENOMIC DNA]</scope>
    <source>
        <strain evidence="1 2">CBS 112042</strain>
    </source>
</reference>
<accession>A0ABR0FT45</accession>
<sequence>MSSNTYLDNGILGVVKIIKKLPETEIPFSEQGGINATIARLVSQRLEMRAALFDRTSHSTWIWGYPRQQRTLMTSARLVKHQIYSWQAPCRSPRCLEITTAMSHIYYQPPDEAIQEDYGSDEGPANHGEGKDWDETELELCGAIRTNITSPCDLTGEVHPILSNWIPAPSIPSDDGPSDEVLIPELHQPLLLASRILEREALPWFSDFFIEDIFSSSYAGYLRPFVENDRQKDQDKTPLVIVRHHKARWATPAMRQYWCQLAAEKLRSEELTSRVRWSLDDNIVHTKRAYGYTPRYPHTPGEKHKIDLPDLIIEYDKLAKLRGEKGRTLTVLLMRPFARRLYDLRVMGGRGREEYCRTAFMAAVTMLHELAHVIYWQDFRAMNRRLYEPFYGGDLEMELGDSLIASIFGGWTPVLVNWTPGWHFNPTFQDGIAWCQCLNWDYHTKRPRYRAHYSIRVD</sequence>
<keyword evidence="2" id="KW-1185">Reference proteome</keyword>
<comment type="caution">
    <text evidence="1">The sequence shown here is derived from an EMBL/GenBank/DDBJ whole genome shotgun (WGS) entry which is preliminary data.</text>
</comment>
<dbReference type="RefSeq" id="XP_062736094.1">
    <property type="nucleotide sequence ID" value="XM_062875529.1"/>
</dbReference>
<gene>
    <name evidence="1" type="ORF">QC761_122665</name>
</gene>
<dbReference type="GeneID" id="87895011"/>
<organism evidence="1 2">
    <name type="scientific">Podospora bellae-mahoneyi</name>
    <dbReference type="NCBI Taxonomy" id="2093777"/>
    <lineage>
        <taxon>Eukaryota</taxon>
        <taxon>Fungi</taxon>
        <taxon>Dikarya</taxon>
        <taxon>Ascomycota</taxon>
        <taxon>Pezizomycotina</taxon>
        <taxon>Sordariomycetes</taxon>
        <taxon>Sordariomycetidae</taxon>
        <taxon>Sordariales</taxon>
        <taxon>Podosporaceae</taxon>
        <taxon>Podospora</taxon>
    </lineage>
</organism>
<dbReference type="Proteomes" id="UP001322138">
    <property type="component" value="Unassembled WGS sequence"/>
</dbReference>
<evidence type="ECO:0000313" key="1">
    <source>
        <dbReference type="EMBL" id="KAK4647118.1"/>
    </source>
</evidence>
<protein>
    <recommendedName>
        <fullName evidence="3">SprT-like domain-containing protein</fullName>
    </recommendedName>
</protein>
<proteinExistence type="predicted"/>
<name>A0ABR0FT45_9PEZI</name>
<dbReference type="EMBL" id="JAFFGZ010000002">
    <property type="protein sequence ID" value="KAK4647118.1"/>
    <property type="molecule type" value="Genomic_DNA"/>
</dbReference>